<dbReference type="PANTHER" id="PTHR43308">
    <property type="entry name" value="OUTER MEMBRANE PROTEIN ALPHA-RELATED"/>
    <property type="match status" value="1"/>
</dbReference>
<dbReference type="CDD" id="cd00063">
    <property type="entry name" value="FN3"/>
    <property type="match status" value="1"/>
</dbReference>
<proteinExistence type="predicted"/>
<evidence type="ECO:0008006" key="6">
    <source>
        <dbReference type="Google" id="ProtNLM"/>
    </source>
</evidence>
<feature type="compositionally biased region" description="Low complexity" evidence="1">
    <location>
        <begin position="353"/>
        <end position="373"/>
    </location>
</feature>
<organism evidence="4 5">
    <name type="scientific">Paenibacillus silvae</name>
    <dbReference type="NCBI Taxonomy" id="1325358"/>
    <lineage>
        <taxon>Bacteria</taxon>
        <taxon>Bacillati</taxon>
        <taxon>Bacillota</taxon>
        <taxon>Bacilli</taxon>
        <taxon>Bacillales</taxon>
        <taxon>Paenibacillaceae</taxon>
        <taxon>Paenibacillus</taxon>
    </lineage>
</organism>
<evidence type="ECO:0000256" key="1">
    <source>
        <dbReference type="SAM" id="MobiDB-lite"/>
    </source>
</evidence>
<dbReference type="Pfam" id="PF00395">
    <property type="entry name" value="SLH"/>
    <property type="match status" value="3"/>
</dbReference>
<dbReference type="Gene3D" id="2.60.40.10">
    <property type="entry name" value="Immunoglobulins"/>
    <property type="match status" value="1"/>
</dbReference>
<feature type="domain" description="SLH" evidence="3">
    <location>
        <begin position="653"/>
        <end position="714"/>
    </location>
</feature>
<dbReference type="RefSeq" id="WP_111272851.1">
    <property type="nucleotide sequence ID" value="NZ_QKWW01000082.1"/>
</dbReference>
<dbReference type="EMBL" id="QKWW01000082">
    <property type="protein sequence ID" value="PZT52942.1"/>
    <property type="molecule type" value="Genomic_DNA"/>
</dbReference>
<reference evidence="4 5" key="1">
    <citation type="submission" date="2018-06" db="EMBL/GenBank/DDBJ databases">
        <title>Isolation of heavy metals resistant Paenibacillus silvae NC2 from Gold-Copper mine in ZiJin, China.</title>
        <authorList>
            <person name="Xu J."/>
            <person name="Mazhar H.S."/>
            <person name="Rensing C."/>
        </authorList>
    </citation>
    <scope>NUCLEOTIDE SEQUENCE [LARGE SCALE GENOMIC DNA]</scope>
    <source>
        <strain evidence="4 5">NC2</strain>
    </source>
</reference>
<evidence type="ECO:0000259" key="2">
    <source>
        <dbReference type="PROSITE" id="PS50853"/>
    </source>
</evidence>
<dbReference type="InterPro" id="IPR051465">
    <property type="entry name" value="Cell_Envelope_Struct_Comp"/>
</dbReference>
<dbReference type="SUPFAM" id="SSF49265">
    <property type="entry name" value="Fibronectin type III"/>
    <property type="match status" value="2"/>
</dbReference>
<feature type="region of interest" description="Disordered" evidence="1">
    <location>
        <begin position="341"/>
        <end position="374"/>
    </location>
</feature>
<sequence length="800" mass="87021">MRRLISDKLVWINRPMKLLFIFVLALGMTDHSYFVGKAGAAAAIDFVRGAPNYPIDVKVTASTFKSSVKLTESARLYYEIRIVDWLSPRPELDTIKANATLAGTYIDLQAEEEKDLFFNHLSPLTDYAVYFTADDPGNNSVDLVDLGYQQFQTLEGSPFTPTNVKAVAGNAQAKISWNSDLSVTDAVYMYQGSKEPVDPDNWIDITNMLNSEKVINGLTNGLPYIFAVKSTFNDDHTESDYVVSNVVTPGLPEAPATLTPQAGNGQVKLDWSSVPEIEGYVVYMYQGSGAPQNPESWVKVAGPMDALQYTVTNLTNGLPYVFAVRTSNGSGASDFKVSVSVTPQAPSSGGGEVVVTPSPSPSTSSSTAPSTAPQKEIIKVDVANGEQASTIDSLELSRTRGTDGTIKDELILNQSKAQSVIDQLKKTGSHTAVIRIPDVKDEVSQWDVKLAKESVKLFTEQGIELVISNPNVKVSIPAASLKDRTDDVYFRLVPVKKQKTREAIEQRLLANETLIQFAGTKNIQVLGRPMTIETNLQSRPVTLVLPVDSKQLAGVNPADLGVYIEHSSGTKELVHGKLVTLNKDNNQQGIEIHVDQFSTFSVVRVKDWAGQTTQAQPYIRGYADGRFQPERFVTRAEMAALMIRVSGTAEAESEASFADVKANHWAESSIMAAVQAGYVKGYPDGSFKPEQAITRAELANVLQHMLKGEQTAASDAAAAFKDVQQHWAQEAINRLNAAGVLTGYTDGTFRPEQPVTRAEAVTMINKLIGLQPASAAIKAWSDVSDTHWAYQAIEAASIKE</sequence>
<dbReference type="InterPro" id="IPR003961">
    <property type="entry name" value="FN3_dom"/>
</dbReference>
<feature type="domain" description="Fibronectin type-III" evidence="2">
    <location>
        <begin position="251"/>
        <end position="346"/>
    </location>
</feature>
<evidence type="ECO:0000313" key="5">
    <source>
        <dbReference type="Proteomes" id="UP000249204"/>
    </source>
</evidence>
<dbReference type="SMART" id="SM00060">
    <property type="entry name" value="FN3"/>
    <property type="match status" value="3"/>
</dbReference>
<name>A0A2W6NAH9_9BACL</name>
<evidence type="ECO:0000313" key="4">
    <source>
        <dbReference type="EMBL" id="PZT52942.1"/>
    </source>
</evidence>
<evidence type="ECO:0000259" key="3">
    <source>
        <dbReference type="PROSITE" id="PS51272"/>
    </source>
</evidence>
<accession>A0A2W6NAH9</accession>
<gene>
    <name evidence="4" type="ORF">DN757_24755</name>
</gene>
<dbReference type="InterPro" id="IPR001119">
    <property type="entry name" value="SLH_dom"/>
</dbReference>
<feature type="domain" description="SLH" evidence="3">
    <location>
        <begin position="715"/>
        <end position="778"/>
    </location>
</feature>
<dbReference type="PANTHER" id="PTHR43308:SF5">
    <property type="entry name" value="S-LAYER PROTEIN _ PEPTIDOGLYCAN ENDO-BETA-N-ACETYLGLUCOSAMINIDASE"/>
    <property type="match status" value="1"/>
</dbReference>
<dbReference type="AlphaFoldDB" id="A0A2W6NAH9"/>
<dbReference type="InterPro" id="IPR036116">
    <property type="entry name" value="FN3_sf"/>
</dbReference>
<dbReference type="Proteomes" id="UP000249204">
    <property type="component" value="Unassembled WGS sequence"/>
</dbReference>
<comment type="caution">
    <text evidence="4">The sequence shown here is derived from an EMBL/GenBank/DDBJ whole genome shotgun (WGS) entry which is preliminary data.</text>
</comment>
<dbReference type="PROSITE" id="PS51272">
    <property type="entry name" value="SLH"/>
    <property type="match status" value="2"/>
</dbReference>
<dbReference type="PROSITE" id="PS50853">
    <property type="entry name" value="FN3"/>
    <property type="match status" value="1"/>
</dbReference>
<protein>
    <recommendedName>
        <fullName evidence="6">S-layer protein</fullName>
    </recommendedName>
</protein>
<dbReference type="InterPro" id="IPR013783">
    <property type="entry name" value="Ig-like_fold"/>
</dbReference>